<gene>
    <name evidence="2" type="ORF">SAMN05428998_13832</name>
</gene>
<dbReference type="InterPro" id="IPR000683">
    <property type="entry name" value="Gfo/Idh/MocA-like_OxRdtase_N"/>
</dbReference>
<dbReference type="PANTHER" id="PTHR43818">
    <property type="entry name" value="BCDNA.GH03377"/>
    <property type="match status" value="1"/>
</dbReference>
<dbReference type="PANTHER" id="PTHR43818:SF7">
    <property type="entry name" value="DEHYDROGENASE"/>
    <property type="match status" value="1"/>
</dbReference>
<dbReference type="Proteomes" id="UP000192917">
    <property type="component" value="Unassembled WGS sequence"/>
</dbReference>
<dbReference type="Gene3D" id="3.30.360.10">
    <property type="entry name" value="Dihydrodipicolinate Reductase, domain 2"/>
    <property type="match status" value="1"/>
</dbReference>
<dbReference type="GO" id="GO:0000166">
    <property type="term" value="F:nucleotide binding"/>
    <property type="evidence" value="ECO:0007669"/>
    <property type="project" value="InterPro"/>
</dbReference>
<dbReference type="InterPro" id="IPR050463">
    <property type="entry name" value="Gfo/Idh/MocA_oxidrdct_glycsds"/>
</dbReference>
<accession>A0A1Y6CP67</accession>
<evidence type="ECO:0000259" key="1">
    <source>
        <dbReference type="Pfam" id="PF01408"/>
    </source>
</evidence>
<dbReference type="SUPFAM" id="SSF51735">
    <property type="entry name" value="NAD(P)-binding Rossmann-fold domains"/>
    <property type="match status" value="1"/>
</dbReference>
<dbReference type="RefSeq" id="WP_085126160.1">
    <property type="nucleotide sequence ID" value="NZ_FWZX01000038.1"/>
</dbReference>
<dbReference type="EMBL" id="FWZX01000038">
    <property type="protein sequence ID" value="SMF78312.1"/>
    <property type="molecule type" value="Genomic_DNA"/>
</dbReference>
<dbReference type="InterPro" id="IPR036291">
    <property type="entry name" value="NAD(P)-bd_dom_sf"/>
</dbReference>
<sequence>MAAAQRHRLAVAGLGKIARDQHLPALARSEAFELAATADPAGGLPEVDHFDALERLLAERPDVTALSLCTPPQVRYPLARAALQAGRHLLLEKPPGQTLGEVEALRALAEAAGVSLFATWHSRFAPAVPRARDWVAGHRVERVRIAWKEDVRRWHPGQRWIWQPGGFGVFDPGINALSILTAVLPRPLRVVSATLEVPENCAAPIAARLSMTDDAGVAIEAELDFRQEGPQTWDMAFEGPEGAITLQAGGSRLSLDPPEGAPAMIGEYDAIYRRFAELIGRGESEVDVAPLRLVADAFLVGRSRPTEAFHD</sequence>
<dbReference type="Pfam" id="PF01408">
    <property type="entry name" value="GFO_IDH_MocA"/>
    <property type="match status" value="1"/>
</dbReference>
<feature type="domain" description="Gfo/Idh/MocA-like oxidoreductase N-terminal" evidence="1">
    <location>
        <begin position="8"/>
        <end position="117"/>
    </location>
</feature>
<organism evidence="2 3">
    <name type="scientific">Tistlia consotensis USBA 355</name>
    <dbReference type="NCBI Taxonomy" id="560819"/>
    <lineage>
        <taxon>Bacteria</taxon>
        <taxon>Pseudomonadati</taxon>
        <taxon>Pseudomonadota</taxon>
        <taxon>Alphaproteobacteria</taxon>
        <taxon>Rhodospirillales</taxon>
        <taxon>Rhodovibrionaceae</taxon>
        <taxon>Tistlia</taxon>
    </lineage>
</organism>
<dbReference type="Gene3D" id="3.40.50.720">
    <property type="entry name" value="NAD(P)-binding Rossmann-like Domain"/>
    <property type="match status" value="1"/>
</dbReference>
<proteinExistence type="predicted"/>
<dbReference type="AlphaFoldDB" id="A0A1Y6CP67"/>
<keyword evidence="3" id="KW-1185">Reference proteome</keyword>
<protein>
    <submittedName>
        <fullName evidence="2">Galactose 1-dehydrogenase</fullName>
    </submittedName>
</protein>
<dbReference type="STRING" id="560819.SAMN05428998_13832"/>
<evidence type="ECO:0000313" key="3">
    <source>
        <dbReference type="Proteomes" id="UP000192917"/>
    </source>
</evidence>
<name>A0A1Y6CP67_9PROT</name>
<reference evidence="2 3" key="1">
    <citation type="submission" date="2017-04" db="EMBL/GenBank/DDBJ databases">
        <authorList>
            <person name="Afonso C.L."/>
            <person name="Miller P.J."/>
            <person name="Scott M.A."/>
            <person name="Spackman E."/>
            <person name="Goraichik I."/>
            <person name="Dimitrov K.M."/>
            <person name="Suarez D.L."/>
            <person name="Swayne D.E."/>
        </authorList>
    </citation>
    <scope>NUCLEOTIDE SEQUENCE [LARGE SCALE GENOMIC DNA]</scope>
    <source>
        <strain evidence="2 3">USBA 355</strain>
    </source>
</reference>
<evidence type="ECO:0000313" key="2">
    <source>
        <dbReference type="EMBL" id="SMF78312.1"/>
    </source>
</evidence>